<keyword evidence="2 3" id="KW-0802">TPR repeat</keyword>
<dbReference type="InterPro" id="IPR033396">
    <property type="entry name" value="DUF5107"/>
</dbReference>
<reference evidence="5 6" key="1">
    <citation type="submission" date="2017-11" db="EMBL/GenBank/DDBJ databases">
        <title>Taxonomic description and genome sequences of Spirosoma HA7 sp. nov., isolated from pollen microhabitat of Corylus avellana.</title>
        <authorList>
            <person name="Ambika Manirajan B."/>
            <person name="Suarez C."/>
            <person name="Ratering S."/>
            <person name="Geissler-Plaum R."/>
            <person name="Cardinale M."/>
            <person name="Sylvia S."/>
        </authorList>
    </citation>
    <scope>NUCLEOTIDE SEQUENCE [LARGE SCALE GENOMIC DNA]</scope>
    <source>
        <strain evidence="5 6">HA7</strain>
    </source>
</reference>
<evidence type="ECO:0000313" key="5">
    <source>
        <dbReference type="EMBL" id="AUD01416.1"/>
    </source>
</evidence>
<name>A0A2K8YUX2_9BACT</name>
<dbReference type="PANTHER" id="PTHR45586">
    <property type="entry name" value="TPR REPEAT-CONTAINING PROTEIN PA4667"/>
    <property type="match status" value="1"/>
</dbReference>
<evidence type="ECO:0000256" key="2">
    <source>
        <dbReference type="ARBA" id="ARBA00022803"/>
    </source>
</evidence>
<keyword evidence="1" id="KW-0677">Repeat</keyword>
<dbReference type="RefSeq" id="WP_100987137.1">
    <property type="nucleotide sequence ID" value="NZ_CP025096.1"/>
</dbReference>
<dbReference type="InterPro" id="IPR051012">
    <property type="entry name" value="CellSynth/LPSAsmb/PSIAsmb"/>
</dbReference>
<organism evidence="5 6">
    <name type="scientific">Spirosoma pollinicola</name>
    <dbReference type="NCBI Taxonomy" id="2057025"/>
    <lineage>
        <taxon>Bacteria</taxon>
        <taxon>Pseudomonadati</taxon>
        <taxon>Bacteroidota</taxon>
        <taxon>Cytophagia</taxon>
        <taxon>Cytophagales</taxon>
        <taxon>Cytophagaceae</taxon>
        <taxon>Spirosoma</taxon>
    </lineage>
</organism>
<evidence type="ECO:0000313" key="6">
    <source>
        <dbReference type="Proteomes" id="UP000232883"/>
    </source>
</evidence>
<dbReference type="Pfam" id="PF13181">
    <property type="entry name" value="TPR_8"/>
    <property type="match status" value="2"/>
</dbReference>
<dbReference type="SMART" id="SM00028">
    <property type="entry name" value="TPR"/>
    <property type="match status" value="9"/>
</dbReference>
<dbReference type="KEGG" id="spir:CWM47_06090"/>
<dbReference type="EMBL" id="CP025096">
    <property type="protein sequence ID" value="AUD01416.1"/>
    <property type="molecule type" value="Genomic_DNA"/>
</dbReference>
<gene>
    <name evidence="5" type="ORF">CWM47_06090</name>
</gene>
<feature type="domain" description="DUF5107" evidence="4">
    <location>
        <begin position="42"/>
        <end position="330"/>
    </location>
</feature>
<feature type="repeat" description="TPR" evidence="3">
    <location>
        <begin position="708"/>
        <end position="741"/>
    </location>
</feature>
<evidence type="ECO:0000256" key="1">
    <source>
        <dbReference type="ARBA" id="ARBA00022737"/>
    </source>
</evidence>
<dbReference type="InterPro" id="IPR011990">
    <property type="entry name" value="TPR-like_helical_dom_sf"/>
</dbReference>
<dbReference type="Gene3D" id="1.25.40.10">
    <property type="entry name" value="Tetratricopeptide repeat domain"/>
    <property type="match status" value="4"/>
</dbReference>
<accession>A0A2K8YUX2</accession>
<proteinExistence type="predicted"/>
<keyword evidence="6" id="KW-1185">Reference proteome</keyword>
<dbReference type="InterPro" id="IPR019734">
    <property type="entry name" value="TPR_rpt"/>
</dbReference>
<dbReference type="Pfam" id="PF13432">
    <property type="entry name" value="TPR_16"/>
    <property type="match status" value="1"/>
</dbReference>
<dbReference type="PANTHER" id="PTHR45586:SF1">
    <property type="entry name" value="LIPOPOLYSACCHARIDE ASSEMBLY PROTEIN B"/>
    <property type="match status" value="1"/>
</dbReference>
<dbReference type="Proteomes" id="UP000232883">
    <property type="component" value="Chromosome"/>
</dbReference>
<dbReference type="Pfam" id="PF17128">
    <property type="entry name" value="DUF5107"/>
    <property type="match status" value="1"/>
</dbReference>
<dbReference type="PROSITE" id="PS50005">
    <property type="entry name" value="TPR"/>
    <property type="match status" value="1"/>
</dbReference>
<evidence type="ECO:0000259" key="4">
    <source>
        <dbReference type="Pfam" id="PF17128"/>
    </source>
</evidence>
<protein>
    <submittedName>
        <fullName evidence="5">DUF5107 domain-containing protein</fullName>
    </submittedName>
</protein>
<sequence length="1118" mass="128068">MTSQKVRVWEEPVIIPTYGLGKPEKNPMFLEKRVYQGSSGVVYPNAVIEKINDQKEDQTYQAVYLENEYLKIMILPQLGGRVQMAFDKVKNRHFVYYNQVIKPALVGLTGPWISGGIEFNWPQHHRPSTFEAVDFTMEEHADGSKTVWVSEVERMFGTKGMAGFRLHPGKAYLEIQGVLYNRTDVPQTFLWWSNPALKVNDHYQSVFPPDVHAVFDHGRRDVSSFPIAKGTYYKVDYSPGTDISRYKNIQVPTSYMAVESKYDFVGGYEHDTKGGLLHVASHHLSPGKKQWTWGNGEFGYAWDRNLTDEDGPYVELMTGVFTDNQPDFSWLMPNEERTFVQYFMPYSEIGIVKNATKEAAVNLEFTENEVQISVYTTAAYPGALVRLTDADQVIFEQRVDLSPAHPFIHTVAVTISRQAAVRVSVTTSEGVELVAYQPDDSSAEPTIPEPAVAAKAPADVETNEQLFLTGQHIEQYRHATYSATDYYEEALRRDPKDSRCNNAMGLWYHKHGQFAKAEPYFRAAIQTLTARNPNPYDGGAYYNLGLCLTRLGRYDDAFDAFYKATWNAAWQDTSFLELARIATRRKNDQQALELVERSLVRNWHGHSARHLKVALLRKTGNLDEARRLIDDTLAIDKFHFGCLFERVLIEADKDNVAGPEARQELKKLMRHYVHNYLAYALDYSRAGLYDEAAQLLLELVESQSTVYPIVYYFLAYFYAQLGQTDQRAAYLEKATEANPDFVFPNRLDELIVLQWAATQTGYNHARTLYYLGNFWYGNRQYAEAIAAWEQSAQLDDTFPTVFRNLSLAYQNKLYRSDDALRMLEKAFALDTTDARVLMELDQLYKKLNHAPHNRLALLEKHLTATEQRDDLYLERITLYNQLGHYQTARQLLAARQFHPWEGGEGKVVGQYLISHIELAKQALRADNPTEALDLLTEAETYPVNLGEGKLYGVQENDIFYLKGLAHEALNDTATAIAYFERATLGLDAPVQAIFYNDQQPDKLVYQGLAWKKLNDHERAERLFTKLIQYGEAHLNDEIKLDYFAVSLPDMLVFDTDLNERNRIHCYYLMALGNLGLGNEHTSQAIAYFDKVLTMDINHQGAIIHRNMVDFQQANYQHS</sequence>
<dbReference type="SUPFAM" id="SSF48452">
    <property type="entry name" value="TPR-like"/>
    <property type="match status" value="3"/>
</dbReference>
<evidence type="ECO:0000256" key="3">
    <source>
        <dbReference type="PROSITE-ProRule" id="PRU00339"/>
    </source>
</evidence>
<dbReference type="OrthoDB" id="174931at2"/>
<dbReference type="AlphaFoldDB" id="A0A2K8YUX2"/>